<comment type="similarity">
    <text evidence="1">Belongs to the CCM1 family.</text>
</comment>
<proteinExistence type="inferred from homology"/>
<dbReference type="AlphaFoldDB" id="A0A1X2GH60"/>
<keyword evidence="2" id="KW-0677">Repeat</keyword>
<sequence length="490" mass="54855">MVNTESEATKNIIRVSHPTAPLSVYNHKLAGALRKRSHAALKEVLAITEEIKANKIKFDQVTYNALLIAYTRAGQSDKAIATLKEMIDQAIKPTVDSFNIILDSLATYKDACSKQEALVEMMKEQSVELTPMSYQHLVRGATSANDLAKVKQWLDSMKTLHVDPTLLTFNYAVHCCFENADADTALQCLSEAEALQLPVGTEPRMLMDLVRVTAINDKTEAMVAMWEKTVNKYGLRPDEGTCLQVLRLSGKTGNTAMASEVIRQLSNNGYPYKEHYFIPLMEAFVVKGDLKNAFHVLDIMRTSGVEPTKRSTFAISVQLSENVDHIDKAYYLLEEIKKEGNNVDVAAFNMVVQACGLAKDIGRTVATYREAEQLGVTPNTDTFNAVLDACYLAKMKGMGQVVIQELKKSNVTPNSDTYAKMIAITCDQRDYEEVFVYLEEMKSKGMTPPRLTYNILANRLARARDPRFHLVLEEMETFGYKPSANLKSQW</sequence>
<dbReference type="InterPro" id="IPR002885">
    <property type="entry name" value="PPR_rpt"/>
</dbReference>
<organism evidence="7 8">
    <name type="scientific">Hesseltinella vesiculosa</name>
    <dbReference type="NCBI Taxonomy" id="101127"/>
    <lineage>
        <taxon>Eukaryota</taxon>
        <taxon>Fungi</taxon>
        <taxon>Fungi incertae sedis</taxon>
        <taxon>Mucoromycota</taxon>
        <taxon>Mucoromycotina</taxon>
        <taxon>Mucoromycetes</taxon>
        <taxon>Mucorales</taxon>
        <taxon>Cunninghamellaceae</taxon>
        <taxon>Hesseltinella</taxon>
    </lineage>
</organism>
<gene>
    <name evidence="7" type="ORF">DM01DRAFT_1287819</name>
</gene>
<name>A0A1X2GH60_9FUNG</name>
<dbReference type="PROSITE" id="PS51375">
    <property type="entry name" value="PPR"/>
    <property type="match status" value="2"/>
</dbReference>
<keyword evidence="8" id="KW-1185">Reference proteome</keyword>
<evidence type="ECO:0000256" key="5">
    <source>
        <dbReference type="PROSITE-ProRule" id="PRU00708"/>
    </source>
</evidence>
<accession>A0A1X2GH60</accession>
<dbReference type="NCBIfam" id="TIGR00756">
    <property type="entry name" value="PPR"/>
    <property type="match status" value="2"/>
</dbReference>
<dbReference type="PANTHER" id="PTHR47447">
    <property type="entry name" value="OS03G0856100 PROTEIN"/>
    <property type="match status" value="1"/>
</dbReference>
<evidence type="ECO:0000256" key="1">
    <source>
        <dbReference type="ARBA" id="ARBA00006192"/>
    </source>
</evidence>
<evidence type="ECO:0000256" key="3">
    <source>
        <dbReference type="ARBA" id="ARBA00044493"/>
    </source>
</evidence>
<evidence type="ECO:0000313" key="7">
    <source>
        <dbReference type="EMBL" id="ORX53612.1"/>
    </source>
</evidence>
<dbReference type="Pfam" id="PF23276">
    <property type="entry name" value="TPR_24"/>
    <property type="match status" value="1"/>
</dbReference>
<evidence type="ECO:0000313" key="8">
    <source>
        <dbReference type="Proteomes" id="UP000242146"/>
    </source>
</evidence>
<protein>
    <recommendedName>
        <fullName evidence="6">Pentatricopeptide repeat-containing protein-mitochondrial domain-containing protein</fullName>
    </recommendedName>
</protein>
<feature type="repeat" description="PPR" evidence="5">
    <location>
        <begin position="414"/>
        <end position="448"/>
    </location>
</feature>
<reference evidence="7 8" key="1">
    <citation type="submission" date="2016-07" db="EMBL/GenBank/DDBJ databases">
        <title>Pervasive Adenine N6-methylation of Active Genes in Fungi.</title>
        <authorList>
            <consortium name="DOE Joint Genome Institute"/>
            <person name="Mondo S.J."/>
            <person name="Dannebaum R.O."/>
            <person name="Kuo R.C."/>
            <person name="Labutti K."/>
            <person name="Haridas S."/>
            <person name="Kuo A."/>
            <person name="Salamov A."/>
            <person name="Ahrendt S.R."/>
            <person name="Lipzen A."/>
            <person name="Sullivan W."/>
            <person name="Andreopoulos W.B."/>
            <person name="Clum A."/>
            <person name="Lindquist E."/>
            <person name="Daum C."/>
            <person name="Ramamoorthy G.K."/>
            <person name="Gryganskyi A."/>
            <person name="Culley D."/>
            <person name="Magnuson J.K."/>
            <person name="James T.Y."/>
            <person name="O'Malley M.A."/>
            <person name="Stajich J.E."/>
            <person name="Spatafora J.W."/>
            <person name="Visel A."/>
            <person name="Grigoriev I.V."/>
        </authorList>
    </citation>
    <scope>NUCLEOTIDE SEQUENCE [LARGE SCALE GENOMIC DNA]</scope>
    <source>
        <strain evidence="7 8">NRRL 3301</strain>
    </source>
</reference>
<comment type="caution">
    <text evidence="7">The sequence shown here is derived from an EMBL/GenBank/DDBJ whole genome shotgun (WGS) entry which is preliminary data.</text>
</comment>
<dbReference type="OrthoDB" id="185373at2759"/>
<feature type="domain" description="Pentatricopeptide repeat-containing protein-mitochondrial" evidence="6">
    <location>
        <begin position="239"/>
        <end position="370"/>
    </location>
</feature>
<dbReference type="PANTHER" id="PTHR47447:SF17">
    <property type="entry name" value="OS12G0638900 PROTEIN"/>
    <property type="match status" value="1"/>
</dbReference>
<feature type="repeat" description="PPR" evidence="5">
    <location>
        <begin position="59"/>
        <end position="93"/>
    </location>
</feature>
<dbReference type="EMBL" id="MCGT01000015">
    <property type="protein sequence ID" value="ORX53612.1"/>
    <property type="molecule type" value="Genomic_DNA"/>
</dbReference>
<comment type="function">
    <text evidence="3">Regulates mitochondrial small subunit maturation by controlling 15S rRNA 5'-end processing. Localizes to the 5' precursor of the 15S rRNA in a position that is subsequently occupied by mS47 in the mature yeast mtSSU. Uses structure and sequence-specific RNA recognition, binding to a single-stranded region of the precursor and specifically recognizing bases -6 to -1. The exchange of Ccm1 for mS47 is coupled to the irreversible removal of precursor rRNA that is accompanied by conformational changes of the mitoribosomal proteins uS5m and mS26. These conformational changes signal completion of 5'-end rRNA processing through protection of the mature 5'-end of the 15S rRNA and stabilization of mS47. The removal of the 5' precursor together with the dissociation of Ccm1 may be catalyzed by the 5'-3' exoribonuclease Pet127. Involved in the specific removal of group I introns in mitochondrial encoded transcripts.</text>
</comment>
<comment type="subunit">
    <text evidence="4">Binds to mitochondrial small subunit 15S rRNA.</text>
</comment>
<dbReference type="STRING" id="101127.A0A1X2GH60"/>
<evidence type="ECO:0000256" key="4">
    <source>
        <dbReference type="ARBA" id="ARBA00044511"/>
    </source>
</evidence>
<evidence type="ECO:0000259" key="6">
    <source>
        <dbReference type="Pfam" id="PF23276"/>
    </source>
</evidence>
<dbReference type="InterPro" id="IPR057027">
    <property type="entry name" value="TPR_mt"/>
</dbReference>
<dbReference type="Proteomes" id="UP000242146">
    <property type="component" value="Unassembled WGS sequence"/>
</dbReference>
<dbReference type="Pfam" id="PF13812">
    <property type="entry name" value="PPR_3"/>
    <property type="match status" value="2"/>
</dbReference>
<dbReference type="InterPro" id="IPR011990">
    <property type="entry name" value="TPR-like_helical_dom_sf"/>
</dbReference>
<dbReference type="Gene3D" id="1.25.40.10">
    <property type="entry name" value="Tetratricopeptide repeat domain"/>
    <property type="match status" value="4"/>
</dbReference>
<evidence type="ECO:0000256" key="2">
    <source>
        <dbReference type="ARBA" id="ARBA00022737"/>
    </source>
</evidence>
<dbReference type="Pfam" id="PF13041">
    <property type="entry name" value="PPR_2"/>
    <property type="match status" value="1"/>
</dbReference>